<evidence type="ECO:0000313" key="2">
    <source>
        <dbReference type="Proteomes" id="UP000093954"/>
    </source>
</evidence>
<keyword evidence="1" id="KW-0255">Endonuclease</keyword>
<evidence type="ECO:0000313" key="1">
    <source>
        <dbReference type="EMBL" id="OBR95150.1"/>
    </source>
</evidence>
<dbReference type="Proteomes" id="UP000093954">
    <property type="component" value="Unassembled WGS sequence"/>
</dbReference>
<protein>
    <submittedName>
        <fullName evidence="1">Endonuclease/exonuclease/phosphatase family protein</fullName>
    </submittedName>
</protein>
<reference evidence="1 2" key="1">
    <citation type="journal article" date="2012" name="Front. Microbiol.">
        <title>Draft Genome Sequence of the Virulent Strain 01-B526 of the Fish Pathogen Aeromonas salmonicida.</title>
        <authorList>
            <person name="Charette S.J."/>
            <person name="Brochu F."/>
            <person name="Boyle B."/>
            <person name="Filion G."/>
            <person name="Tanaka K.H."/>
            <person name="Derome N."/>
        </authorList>
    </citation>
    <scope>NUCLEOTIDE SEQUENCE [LARGE SCALE GENOMIC DNA]</scope>
    <source>
        <strain evidence="1 2">P11</strain>
    </source>
</reference>
<name>A0A1A6AYP1_9CLOT</name>
<keyword evidence="2" id="KW-1185">Reference proteome</keyword>
<dbReference type="AlphaFoldDB" id="A0A1A6AYP1"/>
<keyword evidence="1" id="KW-0540">Nuclease</keyword>
<proteinExistence type="predicted"/>
<organism evidence="1 2">
    <name type="scientific">Clostridium ragsdalei P11</name>
    <dbReference type="NCBI Taxonomy" id="1353534"/>
    <lineage>
        <taxon>Bacteria</taxon>
        <taxon>Bacillati</taxon>
        <taxon>Bacillota</taxon>
        <taxon>Clostridia</taxon>
        <taxon>Eubacteriales</taxon>
        <taxon>Clostridiaceae</taxon>
        <taxon>Clostridium</taxon>
    </lineage>
</organism>
<comment type="caution">
    <text evidence="1">The sequence shown here is derived from an EMBL/GenBank/DDBJ whole genome shotgun (WGS) entry which is preliminary data.</text>
</comment>
<keyword evidence="1" id="KW-0269">Exonuclease</keyword>
<dbReference type="PATRIC" id="fig|1353534.3.peg.1005"/>
<dbReference type="EMBL" id="LROS01000010">
    <property type="protein sequence ID" value="OBR95150.1"/>
    <property type="molecule type" value="Genomic_DNA"/>
</dbReference>
<dbReference type="SUPFAM" id="SSF56219">
    <property type="entry name" value="DNase I-like"/>
    <property type="match status" value="1"/>
</dbReference>
<dbReference type="RefSeq" id="WP_065077358.1">
    <property type="nucleotide sequence ID" value="NZ_LROS01000010.1"/>
</dbReference>
<keyword evidence="1" id="KW-0378">Hydrolase</keyword>
<dbReference type="Gene3D" id="3.60.10.10">
    <property type="entry name" value="Endonuclease/exonuclease/phosphatase"/>
    <property type="match status" value="1"/>
</dbReference>
<gene>
    <name evidence="1" type="ORF">CLRAG_09880</name>
</gene>
<dbReference type="GO" id="GO:0004527">
    <property type="term" value="F:exonuclease activity"/>
    <property type="evidence" value="ECO:0007669"/>
    <property type="project" value="UniProtKB-KW"/>
</dbReference>
<accession>A0A1A6AYP1</accession>
<dbReference type="InterPro" id="IPR036691">
    <property type="entry name" value="Endo/exonu/phosph_ase_sf"/>
</dbReference>
<dbReference type="GO" id="GO:0004519">
    <property type="term" value="F:endonuclease activity"/>
    <property type="evidence" value="ECO:0007669"/>
    <property type="project" value="UniProtKB-KW"/>
</dbReference>
<sequence length="279" mass="33174">MEVFKINFLYWNVCNNNISSYIVDVCVENKINILILTECKNIDVDYLIRKLRDEGMFFQVERINKDSRIMLLHNTEGQINVIKESKYYSAFNINDGDKKTLLFTLHLPSRYKQEKDDLNMYASQIIREFEQLEEERNTENSIVVGDFNMNPFDSGMISALSFNAVMCPEIAKRRSRKVLQEERKFYYNPMWHLMGNASNLSKGTFYYSTEMKSYYWYTYDQVILRPDLINKFDINKLKIIDVINKNSLISRNNIPDKKRISDHLPIKFEFNMEVMKNNG</sequence>